<keyword evidence="1" id="KW-1133">Transmembrane helix</keyword>
<evidence type="ECO:0000313" key="4">
    <source>
        <dbReference type="Proteomes" id="UP000515743"/>
    </source>
</evidence>
<dbReference type="InterPro" id="IPR000045">
    <property type="entry name" value="Prepilin_IV_endopep_pep"/>
</dbReference>
<feature type="domain" description="Prepilin type IV endopeptidase peptidase" evidence="2">
    <location>
        <begin position="4"/>
        <end position="101"/>
    </location>
</feature>
<keyword evidence="1" id="KW-0812">Transmembrane</keyword>
<feature type="transmembrane region" description="Helical" evidence="1">
    <location>
        <begin position="80"/>
        <end position="110"/>
    </location>
</feature>
<dbReference type="EMBL" id="CP059404">
    <property type="protein sequence ID" value="QNE90415.1"/>
    <property type="molecule type" value="Genomic_DNA"/>
</dbReference>
<dbReference type="AlphaFoldDB" id="A0A7G7CS49"/>
<protein>
    <submittedName>
        <fullName evidence="3">Prepilin peptidase</fullName>
    </submittedName>
</protein>
<dbReference type="KEGG" id="cik:H0194_00770"/>
<dbReference type="Proteomes" id="UP000515743">
    <property type="component" value="Chromosome"/>
</dbReference>
<feature type="transmembrane region" description="Helical" evidence="1">
    <location>
        <begin position="122"/>
        <end position="141"/>
    </location>
</feature>
<dbReference type="Pfam" id="PF01478">
    <property type="entry name" value="Peptidase_A24"/>
    <property type="match status" value="1"/>
</dbReference>
<gene>
    <name evidence="3" type="ORF">H0194_00770</name>
</gene>
<keyword evidence="4" id="KW-1185">Reference proteome</keyword>
<evidence type="ECO:0000259" key="2">
    <source>
        <dbReference type="Pfam" id="PF01478"/>
    </source>
</evidence>
<keyword evidence="1" id="KW-0472">Membrane</keyword>
<name>A0A7G7CS49_9CORY</name>
<proteinExistence type="predicted"/>
<reference evidence="3 4" key="1">
    <citation type="submission" date="2020-07" db="EMBL/GenBank/DDBJ databases">
        <title>Complete genome and description of Corynebacterium incognita strain Marseille-Q3630 sp. nov.</title>
        <authorList>
            <person name="Boxberger M."/>
        </authorList>
    </citation>
    <scope>NUCLEOTIDE SEQUENCE [LARGE SCALE GENOMIC DNA]</scope>
    <source>
        <strain evidence="3 4">Marseille-Q3630</strain>
    </source>
</reference>
<accession>A0A7G7CS49</accession>
<dbReference type="GO" id="GO:0004190">
    <property type="term" value="F:aspartic-type endopeptidase activity"/>
    <property type="evidence" value="ECO:0007669"/>
    <property type="project" value="InterPro"/>
</dbReference>
<feature type="transmembrane region" description="Helical" evidence="1">
    <location>
        <begin position="24"/>
        <end position="42"/>
    </location>
</feature>
<dbReference type="GO" id="GO:0016020">
    <property type="term" value="C:membrane"/>
    <property type="evidence" value="ECO:0007669"/>
    <property type="project" value="InterPro"/>
</dbReference>
<organism evidence="3 4">
    <name type="scientific">Corynebacterium incognita</name>
    <dbReference type="NCBI Taxonomy" id="2754725"/>
    <lineage>
        <taxon>Bacteria</taxon>
        <taxon>Bacillati</taxon>
        <taxon>Actinomycetota</taxon>
        <taxon>Actinomycetes</taxon>
        <taxon>Mycobacteriales</taxon>
        <taxon>Corynebacteriaceae</taxon>
        <taxon>Corynebacterium</taxon>
    </lineage>
</organism>
<sequence length="142" mass="14518">MVCAATWAVALCIYDFRWQRLPNFLTLPAAAGAVVAAALWAPEALWGLAWPLLYVALALAQPHGAVGGGDIKLAATLGPVVQWVGGFLAVVLAIGCAAALTLVGAVGWHLVVRTSRVARGGIPHGPSMIIATVSVMAAVLMA</sequence>
<evidence type="ECO:0000256" key="1">
    <source>
        <dbReference type="SAM" id="Phobius"/>
    </source>
</evidence>
<dbReference type="Gene3D" id="1.20.120.1220">
    <property type="match status" value="1"/>
</dbReference>
<evidence type="ECO:0000313" key="3">
    <source>
        <dbReference type="EMBL" id="QNE90415.1"/>
    </source>
</evidence>